<dbReference type="RefSeq" id="WP_344079952.1">
    <property type="nucleotide sequence ID" value="NZ_BAAAPO010000005.1"/>
</dbReference>
<accession>A0ABN2L9I5</accession>
<keyword evidence="2" id="KW-1185">Reference proteome</keyword>
<gene>
    <name evidence="1" type="ORF">GCM10009811_01880</name>
</gene>
<evidence type="ECO:0000313" key="1">
    <source>
        <dbReference type="EMBL" id="GAA1780204.1"/>
    </source>
</evidence>
<dbReference type="EMBL" id="BAAAPO010000005">
    <property type="protein sequence ID" value="GAA1780204.1"/>
    <property type="molecule type" value="Genomic_DNA"/>
</dbReference>
<dbReference type="Proteomes" id="UP001499938">
    <property type="component" value="Unassembled WGS sequence"/>
</dbReference>
<reference evidence="1 2" key="1">
    <citation type="journal article" date="2019" name="Int. J. Syst. Evol. Microbiol.">
        <title>The Global Catalogue of Microorganisms (GCM) 10K type strain sequencing project: providing services to taxonomists for standard genome sequencing and annotation.</title>
        <authorList>
            <consortium name="The Broad Institute Genomics Platform"/>
            <consortium name="The Broad Institute Genome Sequencing Center for Infectious Disease"/>
            <person name="Wu L."/>
            <person name="Ma J."/>
        </authorList>
    </citation>
    <scope>NUCLEOTIDE SEQUENCE [LARGE SCALE GENOMIC DNA]</scope>
    <source>
        <strain evidence="1 2">JCM 15592</strain>
    </source>
</reference>
<evidence type="ECO:0000313" key="2">
    <source>
        <dbReference type="Proteomes" id="UP001499938"/>
    </source>
</evidence>
<proteinExistence type="predicted"/>
<dbReference type="InterPro" id="IPR012808">
    <property type="entry name" value="CHP02453"/>
</dbReference>
<protein>
    <submittedName>
        <fullName evidence="1">Uncharacterized protein</fullName>
    </submittedName>
</protein>
<dbReference type="Pfam" id="PF09365">
    <property type="entry name" value="DUF2461"/>
    <property type="match status" value="1"/>
</dbReference>
<sequence length="54" mass="6041">MSALGFPAAALDFYDGLEETNTREFWLASKTAYDRSVKEPMSTPRRPALNSRSS</sequence>
<organism evidence="1 2">
    <name type="scientific">Nostocoides veronense</name>
    <dbReference type="NCBI Taxonomy" id="330836"/>
    <lineage>
        <taxon>Bacteria</taxon>
        <taxon>Bacillati</taxon>
        <taxon>Actinomycetota</taxon>
        <taxon>Actinomycetes</taxon>
        <taxon>Micrococcales</taxon>
        <taxon>Intrasporangiaceae</taxon>
        <taxon>Nostocoides</taxon>
    </lineage>
</organism>
<name>A0ABN2L9I5_9MICO</name>
<comment type="caution">
    <text evidence="1">The sequence shown here is derived from an EMBL/GenBank/DDBJ whole genome shotgun (WGS) entry which is preliminary data.</text>
</comment>